<organism evidence="2 3">
    <name type="scientific">Naegleria fowleri</name>
    <name type="common">Brain eating amoeba</name>
    <dbReference type="NCBI Taxonomy" id="5763"/>
    <lineage>
        <taxon>Eukaryota</taxon>
        <taxon>Discoba</taxon>
        <taxon>Heterolobosea</taxon>
        <taxon>Tetramitia</taxon>
        <taxon>Eutetramitia</taxon>
        <taxon>Vahlkampfiidae</taxon>
        <taxon>Naegleria</taxon>
    </lineage>
</organism>
<dbReference type="OrthoDB" id="10423183at2759"/>
<dbReference type="EMBL" id="VFQX01000022">
    <property type="protein sequence ID" value="KAF0979929.1"/>
    <property type="molecule type" value="Genomic_DNA"/>
</dbReference>
<name>A0A6A5C3Q2_NAEFO</name>
<dbReference type="GeneID" id="68108300"/>
<feature type="region of interest" description="Disordered" evidence="1">
    <location>
        <begin position="51"/>
        <end position="133"/>
    </location>
</feature>
<proteinExistence type="predicted"/>
<feature type="region of interest" description="Disordered" evidence="1">
    <location>
        <begin position="1"/>
        <end position="30"/>
    </location>
</feature>
<dbReference type="RefSeq" id="XP_044564642.1">
    <property type="nucleotide sequence ID" value="XM_044701159.1"/>
</dbReference>
<comment type="caution">
    <text evidence="2">The sequence shown here is derived from an EMBL/GenBank/DDBJ whole genome shotgun (WGS) entry which is preliminary data.</text>
</comment>
<dbReference type="OMA" id="THEYIED"/>
<dbReference type="VEuPathDB" id="AmoebaDB:FDP41_001082"/>
<evidence type="ECO:0000313" key="2">
    <source>
        <dbReference type="EMBL" id="KAF0979929.1"/>
    </source>
</evidence>
<evidence type="ECO:0000256" key="1">
    <source>
        <dbReference type="SAM" id="MobiDB-lite"/>
    </source>
</evidence>
<reference evidence="2 3" key="1">
    <citation type="journal article" date="2019" name="Sci. Rep.">
        <title>Nanopore sequencing improves the draft genome of the human pathogenic amoeba Naegleria fowleri.</title>
        <authorList>
            <person name="Liechti N."/>
            <person name="Schurch N."/>
            <person name="Bruggmann R."/>
            <person name="Wittwer M."/>
        </authorList>
    </citation>
    <scope>NUCLEOTIDE SEQUENCE [LARGE SCALE GENOMIC DNA]</scope>
    <source>
        <strain evidence="2 3">ATCC 30894</strain>
    </source>
</reference>
<dbReference type="AlphaFoldDB" id="A0A6A5C3Q2"/>
<evidence type="ECO:0000313" key="3">
    <source>
        <dbReference type="Proteomes" id="UP000444721"/>
    </source>
</evidence>
<feature type="compositionally biased region" description="Polar residues" evidence="1">
    <location>
        <begin position="53"/>
        <end position="73"/>
    </location>
</feature>
<dbReference type="Proteomes" id="UP000444721">
    <property type="component" value="Unassembled WGS sequence"/>
</dbReference>
<protein>
    <submittedName>
        <fullName evidence="2">Uncharacterized protein</fullName>
    </submittedName>
</protein>
<accession>A0A6A5C3Q2</accession>
<sequence>MNTSQSAIKTSSTSANNHTYTSHAQPLSYQQKKRLKLAIYKSKFRHPLGYESKTITTRQPASSEICTSRPIQHSSPPKSSSTRSYSWQHHHTSYSNNSDHQRPASLPPIVKNKSACSHHPTNPKATKEKLRPISAKQRKEWNSNFANSGSESGVIQQHPKLSKKERREIDLLFAHQHMAYLKASNIIASLENPELKLEPRYSFTTMENNNPTHEYIEDDFEEEIIDWYHFNIERLTNQYMHIPDFPTAKCYLRKLWDELAIPLSYQGEFEIDHFQSDSITNRTFLFSEITTIESFRDRLRVALIWLHGKSEQEIEENVSTWTRIVETFREDYQYLYKTTCFLYNNRNLFALVPQSTTIHDSLYNNQ</sequence>
<gene>
    <name evidence="2" type="ORF">FDP41_001082</name>
</gene>
<feature type="compositionally biased region" description="Low complexity" evidence="1">
    <location>
        <begin position="74"/>
        <end position="86"/>
    </location>
</feature>
<dbReference type="VEuPathDB" id="AmoebaDB:NfTy_049530"/>
<keyword evidence="3" id="KW-1185">Reference proteome</keyword>